<reference evidence="1" key="2">
    <citation type="submission" date="2020-11" db="EMBL/GenBank/DDBJ databases">
        <authorList>
            <person name="McCartney M.A."/>
            <person name="Auch B."/>
            <person name="Kono T."/>
            <person name="Mallez S."/>
            <person name="Becker A."/>
            <person name="Gohl D.M."/>
            <person name="Silverstein K.A.T."/>
            <person name="Koren S."/>
            <person name="Bechman K.B."/>
            <person name="Herman A."/>
            <person name="Abrahante J.E."/>
            <person name="Garbe J."/>
        </authorList>
    </citation>
    <scope>NUCLEOTIDE SEQUENCE</scope>
    <source>
        <strain evidence="1">Duluth1</strain>
        <tissue evidence="1">Whole animal</tissue>
    </source>
</reference>
<comment type="caution">
    <text evidence="1">The sequence shown here is derived from an EMBL/GenBank/DDBJ whole genome shotgun (WGS) entry which is preliminary data.</text>
</comment>
<gene>
    <name evidence="1" type="ORF">DPMN_143668</name>
</gene>
<reference evidence="1" key="1">
    <citation type="journal article" date="2019" name="bioRxiv">
        <title>The Genome of the Zebra Mussel, Dreissena polymorpha: A Resource for Invasive Species Research.</title>
        <authorList>
            <person name="McCartney M.A."/>
            <person name="Auch B."/>
            <person name="Kono T."/>
            <person name="Mallez S."/>
            <person name="Zhang Y."/>
            <person name="Obille A."/>
            <person name="Becker A."/>
            <person name="Abrahante J.E."/>
            <person name="Garbe J."/>
            <person name="Badalamenti J.P."/>
            <person name="Herman A."/>
            <person name="Mangelson H."/>
            <person name="Liachko I."/>
            <person name="Sullivan S."/>
            <person name="Sone E.D."/>
            <person name="Koren S."/>
            <person name="Silverstein K.A.T."/>
            <person name="Beckman K.B."/>
            <person name="Gohl D.M."/>
        </authorList>
    </citation>
    <scope>NUCLEOTIDE SEQUENCE</scope>
    <source>
        <strain evidence="1">Duluth1</strain>
        <tissue evidence="1">Whole animal</tissue>
    </source>
</reference>
<name>A0A9D4GJK5_DREPO</name>
<protein>
    <submittedName>
        <fullName evidence="1">Uncharacterized protein</fullName>
    </submittedName>
</protein>
<evidence type="ECO:0000313" key="2">
    <source>
        <dbReference type="Proteomes" id="UP000828390"/>
    </source>
</evidence>
<accession>A0A9D4GJK5</accession>
<dbReference type="EMBL" id="JAIWYP010000006">
    <property type="protein sequence ID" value="KAH3815147.1"/>
    <property type="molecule type" value="Genomic_DNA"/>
</dbReference>
<dbReference type="Proteomes" id="UP000828390">
    <property type="component" value="Unassembled WGS sequence"/>
</dbReference>
<evidence type="ECO:0000313" key="1">
    <source>
        <dbReference type="EMBL" id="KAH3815147.1"/>
    </source>
</evidence>
<sequence length="79" mass="9144">MVGKDLDNICLCTDGSVHNVGNMVFDTSTFYERDLLYDTSVDKYGHNSVFLHTFSYNRLVEHHGRPWPFLQFSVGRLDD</sequence>
<keyword evidence="2" id="KW-1185">Reference proteome</keyword>
<dbReference type="AlphaFoldDB" id="A0A9D4GJK5"/>
<organism evidence="1 2">
    <name type="scientific">Dreissena polymorpha</name>
    <name type="common">Zebra mussel</name>
    <name type="synonym">Mytilus polymorpha</name>
    <dbReference type="NCBI Taxonomy" id="45954"/>
    <lineage>
        <taxon>Eukaryota</taxon>
        <taxon>Metazoa</taxon>
        <taxon>Spiralia</taxon>
        <taxon>Lophotrochozoa</taxon>
        <taxon>Mollusca</taxon>
        <taxon>Bivalvia</taxon>
        <taxon>Autobranchia</taxon>
        <taxon>Heteroconchia</taxon>
        <taxon>Euheterodonta</taxon>
        <taxon>Imparidentia</taxon>
        <taxon>Neoheterodontei</taxon>
        <taxon>Myida</taxon>
        <taxon>Dreissenoidea</taxon>
        <taxon>Dreissenidae</taxon>
        <taxon>Dreissena</taxon>
    </lineage>
</organism>
<proteinExistence type="predicted"/>